<evidence type="ECO:0000313" key="2">
    <source>
        <dbReference type="Proteomes" id="UP000176493"/>
    </source>
</evidence>
<reference evidence="1 2" key="1">
    <citation type="journal article" date="2016" name="Nat. Commun.">
        <title>Thousands of microbial genomes shed light on interconnected biogeochemical processes in an aquifer system.</title>
        <authorList>
            <person name="Anantharaman K."/>
            <person name="Brown C.T."/>
            <person name="Hug L.A."/>
            <person name="Sharon I."/>
            <person name="Castelle C.J."/>
            <person name="Probst A.J."/>
            <person name="Thomas B.C."/>
            <person name="Singh A."/>
            <person name="Wilkins M.J."/>
            <person name="Karaoz U."/>
            <person name="Brodie E.L."/>
            <person name="Williams K.H."/>
            <person name="Hubbard S.S."/>
            <person name="Banfield J.F."/>
        </authorList>
    </citation>
    <scope>NUCLEOTIDE SEQUENCE [LARGE SCALE GENOMIC DNA]</scope>
</reference>
<dbReference type="Proteomes" id="UP000176493">
    <property type="component" value="Unassembled WGS sequence"/>
</dbReference>
<organism evidence="1 2">
    <name type="scientific">Candidatus Taylorbacteria bacterium RIFCSPHIGHO2_02_49_25</name>
    <dbReference type="NCBI Taxonomy" id="1802305"/>
    <lineage>
        <taxon>Bacteria</taxon>
        <taxon>Candidatus Tayloriibacteriota</taxon>
    </lineage>
</organism>
<sequence length="72" mass="8434">MTTKRIFDSEFIFSHLQDTTEVFLGLLRDSDGEYKYDGFLKGLRNKFDKVEARLRKAEEDGLIDELISRLTT</sequence>
<proteinExistence type="predicted"/>
<gene>
    <name evidence="1" type="ORF">A2W52_00495</name>
</gene>
<dbReference type="AlphaFoldDB" id="A0A1G2MF47"/>
<name>A0A1G2MF47_9BACT</name>
<protein>
    <submittedName>
        <fullName evidence="1">Uncharacterized protein</fullName>
    </submittedName>
</protein>
<evidence type="ECO:0000313" key="1">
    <source>
        <dbReference type="EMBL" id="OHA22453.1"/>
    </source>
</evidence>
<dbReference type="EMBL" id="MHRJ01000025">
    <property type="protein sequence ID" value="OHA22453.1"/>
    <property type="molecule type" value="Genomic_DNA"/>
</dbReference>
<comment type="caution">
    <text evidence="1">The sequence shown here is derived from an EMBL/GenBank/DDBJ whole genome shotgun (WGS) entry which is preliminary data.</text>
</comment>
<accession>A0A1G2MF47</accession>